<feature type="compositionally biased region" description="Low complexity" evidence="1">
    <location>
        <begin position="393"/>
        <end position="423"/>
    </location>
</feature>
<organism evidence="2 3">
    <name type="scientific">Cytospora mali</name>
    <name type="common">Apple Valsa canker fungus</name>
    <name type="synonym">Valsa mali</name>
    <dbReference type="NCBI Taxonomy" id="578113"/>
    <lineage>
        <taxon>Eukaryota</taxon>
        <taxon>Fungi</taxon>
        <taxon>Dikarya</taxon>
        <taxon>Ascomycota</taxon>
        <taxon>Pezizomycotina</taxon>
        <taxon>Sordariomycetes</taxon>
        <taxon>Sordariomycetidae</taxon>
        <taxon>Diaporthales</taxon>
        <taxon>Cytosporaceae</taxon>
        <taxon>Cytospora</taxon>
    </lineage>
</organism>
<feature type="region of interest" description="Disordered" evidence="1">
    <location>
        <begin position="385"/>
        <end position="428"/>
    </location>
</feature>
<dbReference type="AlphaFoldDB" id="A0A194VB08"/>
<sequence length="799" mass="88142">MTPHLGDAPDVPPPPYSETDIYSTSSGHSPVVRPQTLPIRQRTSSSSHSHSNGSPVMEDASSAASNSDVIYTPPLTPRSSHSHSASRNNSGNDNLLSPSYPPQQQQQNAVTVSSDHLTSASAEAFFESRPVPPSCRAVEQARHTLVIQSHSSPDDFPYPQGWAHRDITPEDWQTFLNYLIPNHAVQSNEALIERKLRAEGIENDDDARSAKGARSEKNARYIGSGKRTPVEAQLDQIRSPAVQESANMEETVQEWNEGFFGPRGMTIVLQHALSAGDGLPRMPGSWVQSFNNSGPDAANTDASMPDRRPNNGSRWWQGNGPDRRPTDSSRWWRLNPMNRVDNSSRGLNIGGISIDDDRVAIGNNIVADSNGLRIGGIILCGRGLRNRGRNRSHSSASSTSLSSLSSKTSSSSSDSDNSSVGSLPDYDDLKDSQLPVAKSYLEQWLSSPENFVTKEKVKEAKEKLKAAKKSGVGPSTPNITVDREQNVITRRQVRDLMMQWKALKRDQRNLRRQYKRQRREHRRAEKRERRRVKREMKRARRQARLIMITPLSIISKGGRAHLDIMEDQDHSDTTEDMDRSDIRGGRDRDRDHSLSVTEEEGALGRLAYVVVAVLAVAGESHPSLAQGMVQVLASVAVVHTDRSLLRGMEDWSRQIDEWGCNLSASIAGQGAGQPRFPGAWPAGAEDHDVKDTHIHDGYGSDQQEAGITMRDNENEDGAHAISGSMYHSLEAKQRELQGKRDSLADFQGDAQGEDSNGGKEGASTLVGRLAEIEELEKTVDRLILEADEQFARELAALED</sequence>
<dbReference type="Proteomes" id="UP000078576">
    <property type="component" value="Unassembled WGS sequence"/>
</dbReference>
<feature type="compositionally biased region" description="Basic and acidic residues" evidence="1">
    <location>
        <begin position="564"/>
        <end position="593"/>
    </location>
</feature>
<proteinExistence type="predicted"/>
<feature type="region of interest" description="Disordered" evidence="1">
    <location>
        <begin position="284"/>
        <end position="330"/>
    </location>
</feature>
<reference evidence="3" key="1">
    <citation type="submission" date="2014-12" db="EMBL/GenBank/DDBJ databases">
        <title>Genome Sequence of Valsa Canker Pathogens Uncovers a Specific Adaption of Colonization on Woody Bark.</title>
        <authorList>
            <person name="Yin Z."/>
            <person name="Liu H."/>
            <person name="Gao X."/>
            <person name="Li Z."/>
            <person name="Song N."/>
            <person name="Ke X."/>
            <person name="Dai Q."/>
            <person name="Wu Y."/>
            <person name="Sun Y."/>
            <person name="Xu J.-R."/>
            <person name="Kang Z.K."/>
            <person name="Wang L."/>
            <person name="Huang L."/>
        </authorList>
    </citation>
    <scope>NUCLEOTIDE SEQUENCE [LARGE SCALE GENOMIC DNA]</scope>
    <source>
        <strain evidence="3">SXYL134</strain>
    </source>
</reference>
<evidence type="ECO:0000256" key="1">
    <source>
        <dbReference type="SAM" id="MobiDB-lite"/>
    </source>
</evidence>
<evidence type="ECO:0000313" key="2">
    <source>
        <dbReference type="EMBL" id="KUI61160.1"/>
    </source>
</evidence>
<feature type="compositionally biased region" description="Basic residues" evidence="1">
    <location>
        <begin position="510"/>
        <end position="521"/>
    </location>
</feature>
<dbReference type="OrthoDB" id="5408998at2759"/>
<name>A0A194VB08_CYTMA</name>
<feature type="region of interest" description="Disordered" evidence="1">
    <location>
        <begin position="564"/>
        <end position="596"/>
    </location>
</feature>
<keyword evidence="3" id="KW-1185">Reference proteome</keyword>
<feature type="region of interest" description="Disordered" evidence="1">
    <location>
        <begin position="1"/>
        <end position="116"/>
    </location>
</feature>
<feature type="region of interest" description="Disordered" evidence="1">
    <location>
        <begin position="203"/>
        <end position="222"/>
    </location>
</feature>
<dbReference type="EMBL" id="KN714768">
    <property type="protein sequence ID" value="KUI61160.1"/>
    <property type="molecule type" value="Genomic_DNA"/>
</dbReference>
<feature type="compositionally biased region" description="Basic residues" evidence="1">
    <location>
        <begin position="528"/>
        <end position="539"/>
    </location>
</feature>
<evidence type="ECO:0000313" key="3">
    <source>
        <dbReference type="Proteomes" id="UP000078576"/>
    </source>
</evidence>
<accession>A0A194VB08</accession>
<dbReference type="STRING" id="694573.A0A194VB08"/>
<feature type="region of interest" description="Disordered" evidence="1">
    <location>
        <begin position="508"/>
        <end position="539"/>
    </location>
</feature>
<gene>
    <name evidence="2" type="ORF">VP1G_08341</name>
</gene>
<feature type="compositionally biased region" description="Low complexity" evidence="1">
    <location>
        <begin position="78"/>
        <end position="90"/>
    </location>
</feature>
<protein>
    <submittedName>
        <fullName evidence="2">Uncharacterized protein</fullName>
    </submittedName>
</protein>
<feature type="compositionally biased region" description="Basic and acidic residues" evidence="1">
    <location>
        <begin position="203"/>
        <end position="219"/>
    </location>
</feature>